<dbReference type="Gene3D" id="3.20.20.370">
    <property type="entry name" value="Glycoside hydrolase/deacetylase"/>
    <property type="match status" value="1"/>
</dbReference>
<dbReference type="HOGENOM" id="CLU_030024_1_2_10"/>
<evidence type="ECO:0000256" key="1">
    <source>
        <dbReference type="ARBA" id="ARBA00022729"/>
    </source>
</evidence>
<evidence type="ECO:0000313" key="4">
    <source>
        <dbReference type="Proteomes" id="UP000008718"/>
    </source>
</evidence>
<dbReference type="PROSITE" id="PS51677">
    <property type="entry name" value="NODB"/>
    <property type="match status" value="1"/>
</dbReference>
<dbReference type="PANTHER" id="PTHR34216:SF7">
    <property type="entry name" value="POLY-BETA-1,6-N-ACETYL-D-GLUCOSAMINE N-DEACETYLASE"/>
    <property type="match status" value="1"/>
</dbReference>
<sequence>MLTLFFKIKRKLYKLFHPVWGDILMLHRVVQKQSQLEANRQMEITPEFLEKTILDYQARGYLFVSLDEVHEIVSKQKRLRQKFVCFTFDDGYADNYELAYPIFKKYNCPFAIYVTTDFPDGKALLWWYVLEDILMNSDELILGDGSRSDCSTIDKKNETFVLVKQKIFDSQSPQIEQTLNQLFTNYNYSFKDKNKSLALSWEQIRILSTDNLCTIASHTLSHGVLTNMSDDRVKTELNESKLKLERQIGKKVFHFAYPYGAWNDSVLIQVADAGYSTAVLANGGKVRRDNSQFKLQRI</sequence>
<dbReference type="CDD" id="cd10918">
    <property type="entry name" value="CE4_NodB_like_5s_6s"/>
    <property type="match status" value="1"/>
</dbReference>
<dbReference type="InterPro" id="IPR051398">
    <property type="entry name" value="Polysacch_Deacetylase"/>
</dbReference>
<dbReference type="GO" id="GO:0005975">
    <property type="term" value="P:carbohydrate metabolic process"/>
    <property type="evidence" value="ECO:0007669"/>
    <property type="project" value="InterPro"/>
</dbReference>
<dbReference type="eggNOG" id="COG0726">
    <property type="taxonomic scope" value="Bacteria"/>
</dbReference>
<name>E4T3J1_PALPW</name>
<dbReference type="GO" id="GO:0016810">
    <property type="term" value="F:hydrolase activity, acting on carbon-nitrogen (but not peptide) bonds"/>
    <property type="evidence" value="ECO:0007669"/>
    <property type="project" value="InterPro"/>
</dbReference>
<dbReference type="STRING" id="694427.Palpr_1138"/>
<dbReference type="Proteomes" id="UP000008718">
    <property type="component" value="Chromosome"/>
</dbReference>
<dbReference type="AlphaFoldDB" id="E4T3J1"/>
<protein>
    <submittedName>
        <fullName evidence="3">Polysaccharide deacetylase</fullName>
    </submittedName>
</protein>
<keyword evidence="1" id="KW-0732">Signal</keyword>
<evidence type="ECO:0000259" key="2">
    <source>
        <dbReference type="PROSITE" id="PS51677"/>
    </source>
</evidence>
<organism evidence="3 4">
    <name type="scientific">Paludibacter propionicigenes (strain DSM 17365 / JCM 13257 / WB4)</name>
    <dbReference type="NCBI Taxonomy" id="694427"/>
    <lineage>
        <taxon>Bacteria</taxon>
        <taxon>Pseudomonadati</taxon>
        <taxon>Bacteroidota</taxon>
        <taxon>Bacteroidia</taxon>
        <taxon>Bacteroidales</taxon>
        <taxon>Paludibacteraceae</taxon>
        <taxon>Paludibacter</taxon>
    </lineage>
</organism>
<keyword evidence="4" id="KW-1185">Reference proteome</keyword>
<dbReference type="SUPFAM" id="SSF88713">
    <property type="entry name" value="Glycoside hydrolase/deacetylase"/>
    <property type="match status" value="1"/>
</dbReference>
<dbReference type="InterPro" id="IPR002509">
    <property type="entry name" value="NODB_dom"/>
</dbReference>
<dbReference type="KEGG" id="ppn:Palpr_1138"/>
<accession>E4T3J1</accession>
<dbReference type="EMBL" id="CP002345">
    <property type="protein sequence ID" value="ADQ79285.1"/>
    <property type="molecule type" value="Genomic_DNA"/>
</dbReference>
<reference evidence="3 4" key="2">
    <citation type="journal article" date="2011" name="Stand. Genomic Sci.">
        <title>Complete genome sequence of Paludibacter propionicigenes type strain (WB4).</title>
        <authorList>
            <person name="Gronow S."/>
            <person name="Munk C."/>
            <person name="Lapidus A."/>
            <person name="Nolan M."/>
            <person name="Lucas S."/>
            <person name="Hammon N."/>
            <person name="Deshpande S."/>
            <person name="Cheng J.F."/>
            <person name="Tapia R."/>
            <person name="Han C."/>
            <person name="Goodwin L."/>
            <person name="Pitluck S."/>
            <person name="Liolios K."/>
            <person name="Ivanova N."/>
            <person name="Mavromatis K."/>
            <person name="Mikhailova N."/>
            <person name="Pati A."/>
            <person name="Chen A."/>
            <person name="Palaniappan K."/>
            <person name="Land M."/>
            <person name="Hauser L."/>
            <person name="Chang Y.J."/>
            <person name="Jeffries C.D."/>
            <person name="Brambilla E."/>
            <person name="Rohde M."/>
            <person name="Goker M."/>
            <person name="Detter J.C."/>
            <person name="Woyke T."/>
            <person name="Bristow J."/>
            <person name="Eisen J.A."/>
            <person name="Markowitz V."/>
            <person name="Hugenholtz P."/>
            <person name="Kyrpides N.C."/>
            <person name="Klenk H.P."/>
        </authorList>
    </citation>
    <scope>NUCLEOTIDE SEQUENCE [LARGE SCALE GENOMIC DNA]</scope>
    <source>
        <strain evidence="4">DSM 17365 / JCM 13257 / WB4</strain>
    </source>
</reference>
<feature type="domain" description="NodB homology" evidence="2">
    <location>
        <begin position="82"/>
        <end position="298"/>
    </location>
</feature>
<proteinExistence type="predicted"/>
<gene>
    <name evidence="3" type="ordered locus">Palpr_1138</name>
</gene>
<dbReference type="PANTHER" id="PTHR34216">
    <property type="match status" value="1"/>
</dbReference>
<evidence type="ECO:0000313" key="3">
    <source>
        <dbReference type="EMBL" id="ADQ79285.1"/>
    </source>
</evidence>
<dbReference type="OrthoDB" id="1446101at2"/>
<dbReference type="InterPro" id="IPR011330">
    <property type="entry name" value="Glyco_hydro/deAcase_b/a-brl"/>
</dbReference>
<dbReference type="Pfam" id="PF01522">
    <property type="entry name" value="Polysacc_deac_1"/>
    <property type="match status" value="2"/>
</dbReference>
<reference key="1">
    <citation type="submission" date="2010-11" db="EMBL/GenBank/DDBJ databases">
        <title>The complete genome of Paludibacter propionicigenes DSM 17365.</title>
        <authorList>
            <consortium name="US DOE Joint Genome Institute (JGI-PGF)"/>
            <person name="Lucas S."/>
            <person name="Copeland A."/>
            <person name="Lapidus A."/>
            <person name="Bruce D."/>
            <person name="Goodwin L."/>
            <person name="Pitluck S."/>
            <person name="Kyrpides N."/>
            <person name="Mavromatis K."/>
            <person name="Ivanova N."/>
            <person name="Munk A.C."/>
            <person name="Brettin T."/>
            <person name="Detter J.C."/>
            <person name="Han C."/>
            <person name="Tapia R."/>
            <person name="Land M."/>
            <person name="Hauser L."/>
            <person name="Markowitz V."/>
            <person name="Cheng J.-F."/>
            <person name="Hugenholtz P."/>
            <person name="Woyke T."/>
            <person name="Wu D."/>
            <person name="Gronow S."/>
            <person name="Wellnitz S."/>
            <person name="Brambilla E."/>
            <person name="Klenk H.-P."/>
            <person name="Eisen J.A."/>
        </authorList>
    </citation>
    <scope>NUCLEOTIDE SEQUENCE</scope>
    <source>
        <strain>WB4</strain>
    </source>
</reference>